<dbReference type="InterPro" id="IPR024095">
    <property type="entry name" value="Vesicle_P115"/>
</dbReference>
<gene>
    <name evidence="3" type="primary">PLEST001155</name>
    <name evidence="3" type="ORF">PLESTB_000965200</name>
</gene>
<evidence type="ECO:0000313" key="4">
    <source>
        <dbReference type="Proteomes" id="UP001165080"/>
    </source>
</evidence>
<dbReference type="GO" id="GO:0005795">
    <property type="term" value="C:Golgi stack"/>
    <property type="evidence" value="ECO:0007669"/>
    <property type="project" value="TreeGrafter"/>
</dbReference>
<dbReference type="GO" id="GO:0048211">
    <property type="term" value="P:Golgi vesicle docking"/>
    <property type="evidence" value="ECO:0007669"/>
    <property type="project" value="TreeGrafter"/>
</dbReference>
<feature type="region of interest" description="Disordered" evidence="2">
    <location>
        <begin position="940"/>
        <end position="964"/>
    </location>
</feature>
<feature type="compositionally biased region" description="Gly residues" evidence="2">
    <location>
        <begin position="116"/>
        <end position="125"/>
    </location>
</feature>
<feature type="region of interest" description="Disordered" evidence="2">
    <location>
        <begin position="587"/>
        <end position="615"/>
    </location>
</feature>
<dbReference type="InterPro" id="IPR016024">
    <property type="entry name" value="ARM-type_fold"/>
</dbReference>
<feature type="coiled-coil region" evidence="1">
    <location>
        <begin position="1079"/>
        <end position="1148"/>
    </location>
</feature>
<dbReference type="GO" id="GO:0061025">
    <property type="term" value="P:membrane fusion"/>
    <property type="evidence" value="ECO:0007669"/>
    <property type="project" value="TreeGrafter"/>
</dbReference>
<evidence type="ECO:0000256" key="1">
    <source>
        <dbReference type="SAM" id="Coils"/>
    </source>
</evidence>
<dbReference type="PANTHER" id="PTHR10013:SF0">
    <property type="entry name" value="GENERAL VESICULAR TRANSPORT FACTOR P115"/>
    <property type="match status" value="1"/>
</dbReference>
<dbReference type="SUPFAM" id="SSF48371">
    <property type="entry name" value="ARM repeat"/>
    <property type="match status" value="1"/>
</dbReference>
<reference evidence="3 4" key="1">
    <citation type="journal article" date="2023" name="Commun. Biol.">
        <title>Reorganization of the ancestral sex-determining regions during the evolution of trioecy in Pleodorina starrii.</title>
        <authorList>
            <person name="Takahashi K."/>
            <person name="Suzuki S."/>
            <person name="Kawai-Toyooka H."/>
            <person name="Yamamoto K."/>
            <person name="Hamaji T."/>
            <person name="Ootsuki R."/>
            <person name="Yamaguchi H."/>
            <person name="Kawachi M."/>
            <person name="Higashiyama T."/>
            <person name="Nozaki H."/>
        </authorList>
    </citation>
    <scope>NUCLEOTIDE SEQUENCE [LARGE SCALE GENOMIC DNA]</scope>
    <source>
        <strain evidence="3 4">NIES-4479</strain>
    </source>
</reference>
<dbReference type="PANTHER" id="PTHR10013">
    <property type="entry name" value="GENERAL VESICULAR TRANSPORT FACTOR P115"/>
    <property type="match status" value="1"/>
</dbReference>
<comment type="caution">
    <text evidence="3">The sequence shown here is derived from an EMBL/GenBank/DDBJ whole genome shotgun (WGS) entry which is preliminary data.</text>
</comment>
<dbReference type="AlphaFoldDB" id="A0A9W6F3V9"/>
<dbReference type="GO" id="GO:0012507">
    <property type="term" value="C:ER to Golgi transport vesicle membrane"/>
    <property type="evidence" value="ECO:0007669"/>
    <property type="project" value="TreeGrafter"/>
</dbReference>
<dbReference type="Gene3D" id="1.25.10.10">
    <property type="entry name" value="Leucine-rich Repeat Variant"/>
    <property type="match status" value="1"/>
</dbReference>
<protein>
    <recommendedName>
        <fullName evidence="5">Golgin candidate 6</fullName>
    </recommendedName>
</protein>
<proteinExistence type="predicted"/>
<feature type="compositionally biased region" description="Low complexity" evidence="2">
    <location>
        <begin position="131"/>
        <end position="143"/>
    </location>
</feature>
<keyword evidence="1" id="KW-0175">Coiled coil</keyword>
<feature type="region of interest" description="Disordered" evidence="2">
    <location>
        <begin position="116"/>
        <end position="143"/>
    </location>
</feature>
<dbReference type="GO" id="GO:0005783">
    <property type="term" value="C:endoplasmic reticulum"/>
    <property type="evidence" value="ECO:0007669"/>
    <property type="project" value="TreeGrafter"/>
</dbReference>
<keyword evidence="4" id="KW-1185">Reference proteome</keyword>
<evidence type="ECO:0000313" key="3">
    <source>
        <dbReference type="EMBL" id="GLC55259.1"/>
    </source>
</evidence>
<feature type="compositionally biased region" description="Low complexity" evidence="2">
    <location>
        <begin position="1026"/>
        <end position="1042"/>
    </location>
</feature>
<dbReference type="Proteomes" id="UP001165080">
    <property type="component" value="Unassembled WGS sequence"/>
</dbReference>
<feature type="compositionally biased region" description="Pro residues" evidence="2">
    <location>
        <begin position="1007"/>
        <end position="1025"/>
    </location>
</feature>
<dbReference type="GO" id="GO:0006886">
    <property type="term" value="P:intracellular protein transport"/>
    <property type="evidence" value="ECO:0007669"/>
    <property type="project" value="TreeGrafter"/>
</dbReference>
<dbReference type="EMBL" id="BRXU01000012">
    <property type="protein sequence ID" value="GLC55259.1"/>
    <property type="molecule type" value="Genomic_DNA"/>
</dbReference>
<feature type="region of interest" description="Disordered" evidence="2">
    <location>
        <begin position="1001"/>
        <end position="1067"/>
    </location>
</feature>
<dbReference type="GO" id="GO:0006888">
    <property type="term" value="P:endoplasmic reticulum to Golgi vesicle-mediated transport"/>
    <property type="evidence" value="ECO:0007669"/>
    <property type="project" value="TreeGrafter"/>
</dbReference>
<accession>A0A9W6F3V9</accession>
<name>A0A9W6F3V9_9CHLO</name>
<evidence type="ECO:0008006" key="5">
    <source>
        <dbReference type="Google" id="ProtNLM"/>
    </source>
</evidence>
<dbReference type="InterPro" id="IPR011989">
    <property type="entry name" value="ARM-like"/>
</dbReference>
<evidence type="ECO:0000256" key="2">
    <source>
        <dbReference type="SAM" id="MobiDB-lite"/>
    </source>
</evidence>
<dbReference type="OrthoDB" id="198977at2759"/>
<feature type="compositionally biased region" description="Polar residues" evidence="2">
    <location>
        <begin position="601"/>
        <end position="610"/>
    </location>
</feature>
<sequence>MLGRLAKGAVGAVGGLAKGVAGVALGEARAALTAVANDEAEVEGLLQRISGSLLPEYRRQAVSQLKDLLVDNPKAQLAFGSMGIPVLMAVLRDDRDDVALLQGALEALVAATSGGAATGAPGGGGGHERQQQQQQHPHSHLQPGITAAEAHAAALNAELLARERDHVGVLLGLLEDEPVGVPDFYVRYHTVQLLTALLGTCAGRLQEAILATPMSVVRLTELLGERSEVIRNEALLLLAALTRTDPRVGGGAGGGGSEVQKIAAFEGAFDRVAELLREEGGLEGGMVVQDAIELMNNLLRGNMANQRLFREMGHAAMLPRLITAAVPAAAAAAGSAGSAAAASPAAAAAAAAAAGGQFAPAAGPIPFLNAAGGGGHGLDSADEPSLELHNALAALAAAGSDALLGPPTLPRQKAANMLGVVETLRLLCAPPSAPADPDRANEQTNRSANQAKLLAAGAMEALTAAALQDGGVPSAPVRAAALGALGDLVDELAAARERLARATVRPGQATAQAAAAVADGLDGPAAAAPPPGEAVVPVLTAVLRVALYGADAAERSAAGHVIACYCRGNAEGQTALASTIGASGEAAHGAAAAPPPHQYPYGSSNGSGTPANGGGALGSATRGSFGQELVAGLLAGGSALGGAGRYGGGGGGGGGSGGGLLVTCRAAGVLQHLLSGNPAAKQRLLAAPLEPPAAPGVPLDLLMPRLLRHLSAALRPPCAEPARLVVCTLLRVLLVWLHDCPPAVSALLDGAAHLPLLVDLATGRQGPPPPPPASGGAAAAAAAAADGGSAAAAAGADPVVCGLAACVLGACTLYGKPPAAAAAAAPPPGVSSPADLVLDVVMSRVGLSLFLFRLDDLRRSPVFAAAAAAPYQQLSKPLTRAAAVAAVAEGEQQAAAGDGADGGGGGGGGGGAGGFELGHDVAGLVTGIEEAVRQRTMEVLSRPTGHRAQDGVPSSAAEVPGADDSSRLGWAVAQLGRMAREVDELRGRNRALAEDLFRLSQGLGSAPPAPPPPGGAAAQPAPPPATAAAAGYPAHPQAMALGHHPHPHGPSHAHPHPPGTAAMGPPPVVVNSAAEVEARVALELRAGRAEQEVAALRQQVEVMAARLAQAEADAAAAREAAATAHLAASKAEADLADLSGAYNNLEAHAFATEAQLRSAQGALAAAQAAEARAQAAGQAQGVAGLLEADVQRRIEEAVAEARAEGKAEAEEGMTDLFVCLGQEERKVEVLRQALEKVGVDAETLLATIEEEEGAEVL</sequence>
<feature type="compositionally biased region" description="Basic residues" evidence="2">
    <location>
        <begin position="1043"/>
        <end position="1055"/>
    </location>
</feature>
<organism evidence="3 4">
    <name type="scientific">Pleodorina starrii</name>
    <dbReference type="NCBI Taxonomy" id="330485"/>
    <lineage>
        <taxon>Eukaryota</taxon>
        <taxon>Viridiplantae</taxon>
        <taxon>Chlorophyta</taxon>
        <taxon>core chlorophytes</taxon>
        <taxon>Chlorophyceae</taxon>
        <taxon>CS clade</taxon>
        <taxon>Chlamydomonadales</taxon>
        <taxon>Volvocaceae</taxon>
        <taxon>Pleodorina</taxon>
    </lineage>
</organism>